<evidence type="ECO:0000313" key="1">
    <source>
        <dbReference type="EMBL" id="MBW63731.1"/>
    </source>
</evidence>
<name>A0A2M4CEY2_9DIPT</name>
<accession>A0A2M4CEY2</accession>
<dbReference type="AlphaFoldDB" id="A0A2M4CEY2"/>
<protein>
    <submittedName>
        <fullName evidence="1">Putative secreted protein</fullName>
    </submittedName>
</protein>
<organism evidence="1">
    <name type="scientific">Anopheles marajoara</name>
    <dbReference type="NCBI Taxonomy" id="58244"/>
    <lineage>
        <taxon>Eukaryota</taxon>
        <taxon>Metazoa</taxon>
        <taxon>Ecdysozoa</taxon>
        <taxon>Arthropoda</taxon>
        <taxon>Hexapoda</taxon>
        <taxon>Insecta</taxon>
        <taxon>Pterygota</taxon>
        <taxon>Neoptera</taxon>
        <taxon>Endopterygota</taxon>
        <taxon>Diptera</taxon>
        <taxon>Nematocera</taxon>
        <taxon>Culicoidea</taxon>
        <taxon>Culicidae</taxon>
        <taxon>Anophelinae</taxon>
        <taxon>Anopheles</taxon>
    </lineage>
</organism>
<reference evidence="1" key="1">
    <citation type="submission" date="2018-01" db="EMBL/GenBank/DDBJ databases">
        <title>An insight into the sialome of Amazonian anophelines.</title>
        <authorList>
            <person name="Ribeiro J.M."/>
            <person name="Scarpassa V."/>
            <person name="Calvo E."/>
        </authorList>
    </citation>
    <scope>NUCLEOTIDE SEQUENCE</scope>
    <source>
        <tissue evidence="1">Salivary glands</tissue>
    </source>
</reference>
<sequence>MGSRAREGRVCLLACVALNNQPAGGPAQRCIPGAAASTSSGHAFERVCVRLRLSAYVGVGFLRYWLSCQ</sequence>
<dbReference type="EMBL" id="GGFJ01014590">
    <property type="protein sequence ID" value="MBW63731.1"/>
    <property type="molecule type" value="Transcribed_RNA"/>
</dbReference>
<proteinExistence type="predicted"/>